<dbReference type="Pfam" id="PF00441">
    <property type="entry name" value="Acyl-CoA_dh_1"/>
    <property type="match status" value="1"/>
</dbReference>
<dbReference type="EMBL" id="BAAAZR010000009">
    <property type="protein sequence ID" value="GAA3816400.1"/>
    <property type="molecule type" value="Genomic_DNA"/>
</dbReference>
<keyword evidence="3" id="KW-0285">Flavoprotein</keyword>
<evidence type="ECO:0000256" key="3">
    <source>
        <dbReference type="ARBA" id="ARBA00022630"/>
    </source>
</evidence>
<comment type="cofactor">
    <cofactor evidence="1">
        <name>FAD</name>
        <dbReference type="ChEBI" id="CHEBI:57692"/>
    </cofactor>
</comment>
<evidence type="ECO:0000256" key="4">
    <source>
        <dbReference type="ARBA" id="ARBA00022827"/>
    </source>
</evidence>
<protein>
    <submittedName>
        <fullName evidence="7">Acyl-CoA dehydrogenase</fullName>
    </submittedName>
</protein>
<feature type="domain" description="Acyl-CoA dehydrogenase/oxidase C-terminal" evidence="6">
    <location>
        <begin position="238"/>
        <end position="369"/>
    </location>
</feature>
<dbReference type="InterPro" id="IPR036250">
    <property type="entry name" value="AcylCo_DH-like_C"/>
</dbReference>
<dbReference type="SUPFAM" id="SSF47203">
    <property type="entry name" value="Acyl-CoA dehydrogenase C-terminal domain-like"/>
    <property type="match status" value="1"/>
</dbReference>
<keyword evidence="8" id="KW-1185">Reference proteome</keyword>
<dbReference type="RefSeq" id="WP_344942385.1">
    <property type="nucleotide sequence ID" value="NZ_BAAAZR010000009.1"/>
</dbReference>
<organism evidence="7 8">
    <name type="scientific">Sphaerisporangium flaviroseum</name>
    <dbReference type="NCBI Taxonomy" id="509199"/>
    <lineage>
        <taxon>Bacteria</taxon>
        <taxon>Bacillati</taxon>
        <taxon>Actinomycetota</taxon>
        <taxon>Actinomycetes</taxon>
        <taxon>Streptosporangiales</taxon>
        <taxon>Streptosporangiaceae</taxon>
        <taxon>Sphaerisporangium</taxon>
    </lineage>
</organism>
<evidence type="ECO:0000259" key="6">
    <source>
        <dbReference type="Pfam" id="PF00441"/>
    </source>
</evidence>
<dbReference type="InterPro" id="IPR009075">
    <property type="entry name" value="AcylCo_DH/oxidase_C"/>
</dbReference>
<evidence type="ECO:0000256" key="5">
    <source>
        <dbReference type="SAM" id="MobiDB-lite"/>
    </source>
</evidence>
<dbReference type="Gene3D" id="1.10.540.10">
    <property type="entry name" value="Acyl-CoA dehydrogenase/oxidase, N-terminal domain"/>
    <property type="match status" value="1"/>
</dbReference>
<evidence type="ECO:0000313" key="7">
    <source>
        <dbReference type="EMBL" id="GAA3816400.1"/>
    </source>
</evidence>
<dbReference type="PANTHER" id="PTHR43884:SF19">
    <property type="entry name" value="ACYL-COA DEHYDROGENASE FADE4-RELATED"/>
    <property type="match status" value="1"/>
</dbReference>
<evidence type="ECO:0000256" key="1">
    <source>
        <dbReference type="ARBA" id="ARBA00001974"/>
    </source>
</evidence>
<dbReference type="Gene3D" id="2.40.110.10">
    <property type="entry name" value="Butyryl-CoA Dehydrogenase, subunit A, domain 2"/>
    <property type="match status" value="1"/>
</dbReference>
<comment type="caution">
    <text evidence="7">The sequence shown here is derived from an EMBL/GenBank/DDBJ whole genome shotgun (WGS) entry which is preliminary data.</text>
</comment>
<comment type="similarity">
    <text evidence="2">Belongs to the acyl-CoA dehydrogenase family.</text>
</comment>
<name>A0ABP7IEK4_9ACTN</name>
<dbReference type="InterPro" id="IPR046373">
    <property type="entry name" value="Acyl-CoA_Oxase/DH_mid-dom_sf"/>
</dbReference>
<reference evidence="8" key="1">
    <citation type="journal article" date="2019" name="Int. J. Syst. Evol. Microbiol.">
        <title>The Global Catalogue of Microorganisms (GCM) 10K type strain sequencing project: providing services to taxonomists for standard genome sequencing and annotation.</title>
        <authorList>
            <consortium name="The Broad Institute Genomics Platform"/>
            <consortium name="The Broad Institute Genome Sequencing Center for Infectious Disease"/>
            <person name="Wu L."/>
            <person name="Ma J."/>
        </authorList>
    </citation>
    <scope>NUCLEOTIDE SEQUENCE [LARGE SCALE GENOMIC DNA]</scope>
    <source>
        <strain evidence="8">JCM 16908</strain>
    </source>
</reference>
<dbReference type="InterPro" id="IPR009100">
    <property type="entry name" value="AcylCoA_DH/oxidase_NM_dom_sf"/>
</dbReference>
<dbReference type="InterPro" id="IPR037069">
    <property type="entry name" value="AcylCoA_DH/ox_N_sf"/>
</dbReference>
<sequence>MKEPIGEAMATAALLDQALGDPLDEQSAASFSAGVTTDREGRFPQHLCSAAFEWGLAEYLIPAGSGGGLRSLEQCLALFRVLARRDVTAATAIAASFLASLPVWLEGTPGQRRAVAGLLRGHRFLAFAIGGDDHGADILTGTDAARGTGHAWSLHGSTPLIDNGGHAAAATVLARTGNGGDLTTFLLTPSSGSGGHWGSLPKHETHGLRATALSHLTLSGFPAGDAEVVGRPGQALDTVLHTLPVARMLVAGLALGGLDTCLRAVVSFARSRRLYGRAIMELEPVACRLVDVYTDLLIAEAVSHELCRTARMSPHRFPLMSACVKELVPRLATDGVESLAIVLGARAYCSTEHWHGIVEKMRRDCAVVTVLLDEDRLPAPGATRAATELGALPPDPFAPSPPEPAWTGRLPAGAEAGLSADDDAGQSGVAVAARLLRDEGAPEPYGRRLLELLGRFEEMAAQADEVALAAGEPDWHRGGDAHDLAERHAHLHAAEACAWTWVRRRREPAEEFHASGAWLVLCLQRLARLMGAHRPQDDAGSGDLRRAAMARLERAYDERHLFSDIEVPLT</sequence>
<accession>A0ABP7IEK4</accession>
<feature type="compositionally biased region" description="Pro residues" evidence="5">
    <location>
        <begin position="393"/>
        <end position="404"/>
    </location>
</feature>
<dbReference type="PANTHER" id="PTHR43884">
    <property type="entry name" value="ACYL-COA DEHYDROGENASE"/>
    <property type="match status" value="1"/>
</dbReference>
<evidence type="ECO:0000313" key="8">
    <source>
        <dbReference type="Proteomes" id="UP001500888"/>
    </source>
</evidence>
<gene>
    <name evidence="7" type="ORF">GCM10022226_41380</name>
</gene>
<keyword evidence="4" id="KW-0274">FAD</keyword>
<feature type="region of interest" description="Disordered" evidence="5">
    <location>
        <begin position="387"/>
        <end position="408"/>
    </location>
</feature>
<proteinExistence type="inferred from homology"/>
<dbReference type="Gene3D" id="1.20.140.10">
    <property type="entry name" value="Butyryl-CoA Dehydrogenase, subunit A, domain 3"/>
    <property type="match status" value="1"/>
</dbReference>
<dbReference type="SUPFAM" id="SSF56645">
    <property type="entry name" value="Acyl-CoA dehydrogenase NM domain-like"/>
    <property type="match status" value="1"/>
</dbReference>
<dbReference type="Proteomes" id="UP001500888">
    <property type="component" value="Unassembled WGS sequence"/>
</dbReference>
<evidence type="ECO:0000256" key="2">
    <source>
        <dbReference type="ARBA" id="ARBA00009347"/>
    </source>
</evidence>